<evidence type="ECO:0000259" key="2">
    <source>
        <dbReference type="PROSITE" id="PS51352"/>
    </source>
</evidence>
<keyword evidence="4" id="KW-1185">Reference proteome</keyword>
<dbReference type="AlphaFoldDB" id="A0A1I1CBE8"/>
<accession>A0A1I1CBE8</accession>
<feature type="chain" id="PRO_5011469453" evidence="1">
    <location>
        <begin position="22"/>
        <end position="559"/>
    </location>
</feature>
<dbReference type="PANTHER" id="PTHR42852:SF13">
    <property type="entry name" value="PROTEIN DIPZ"/>
    <property type="match status" value="1"/>
</dbReference>
<keyword evidence="1" id="KW-0732">Signal</keyword>
<dbReference type="RefSeq" id="WP_092901632.1">
    <property type="nucleotide sequence ID" value="NZ_FOKK01000028.1"/>
</dbReference>
<dbReference type="CDD" id="cd02966">
    <property type="entry name" value="TlpA_like_family"/>
    <property type="match status" value="1"/>
</dbReference>
<dbReference type="InterPro" id="IPR012336">
    <property type="entry name" value="Thioredoxin-like_fold"/>
</dbReference>
<dbReference type="PANTHER" id="PTHR42852">
    <property type="entry name" value="THIOL:DISULFIDE INTERCHANGE PROTEIN DSBE"/>
    <property type="match status" value="1"/>
</dbReference>
<gene>
    <name evidence="3" type="ORF">SAMN04489723_1284</name>
</gene>
<protein>
    <submittedName>
        <fullName evidence="3">Cytochrome oxidase Cu insertion factor, SCO1/SenC/PrrC family</fullName>
    </submittedName>
</protein>
<dbReference type="Pfam" id="PF13905">
    <property type="entry name" value="Thioredoxin_8"/>
    <property type="match status" value="1"/>
</dbReference>
<dbReference type="Gene3D" id="3.40.30.10">
    <property type="entry name" value="Glutaredoxin"/>
    <property type="match status" value="1"/>
</dbReference>
<sequence>MKKLILICLMGYLCLPISTLKAQSKVVESPPGTDLVYQPGIPGQEGASSSARMGALIYGELINPDSLGPLKLVFSSFSKELGQTLPDSSMEISTTHGTFFDGVLDPRVRKFRVRLPQTTEISYFSLYLNDRPLIEDFLISAQDSIKVGIDLQRSMMVFGGAQGDWMESQYLIGRARKQQHFDSSRDLIEKDKENYLDKEDYRAQLKKASQEFGASLQILELGKDHLDRDLASLLTKEEDIPGMRILNSRKKMLTPAQYMQLRENLLGSYYARALSSIRRYGYLVGKAQNNGQAVEKIERTMPDILLKLKRQIEEVSEFNLSTGRIYFYKEWANMAAVLREEEFPDLVLNEFAGKTKNLLLYTYAMEQVSRQQDPVQFLSGIIDKMDPSSYQTKLEEMEIRLSPQQPLRYAQFSNLDGKQMNTEDLKGKATLLYFYFSTCTHSANFFRKVLLPIYQEEINGLEIVAVSVDNDPILWKEQLSTYSNPALTNLRLPSQIWRSWLDHYLITGYPRTMLIDPEGKVLSIWVPGRTAESFRTSLQDLLQPLGSKTSILKPSPFQP</sequence>
<name>A0A1I1CBE8_9BACT</name>
<dbReference type="InterPro" id="IPR036249">
    <property type="entry name" value="Thioredoxin-like_sf"/>
</dbReference>
<organism evidence="3 4">
    <name type="scientific">Algoriphagus aquimarinus</name>
    <dbReference type="NCBI Taxonomy" id="237018"/>
    <lineage>
        <taxon>Bacteria</taxon>
        <taxon>Pseudomonadati</taxon>
        <taxon>Bacteroidota</taxon>
        <taxon>Cytophagia</taxon>
        <taxon>Cytophagales</taxon>
        <taxon>Cyclobacteriaceae</taxon>
        <taxon>Algoriphagus</taxon>
    </lineage>
</organism>
<dbReference type="Proteomes" id="UP000198790">
    <property type="component" value="Unassembled WGS sequence"/>
</dbReference>
<dbReference type="SUPFAM" id="SSF52833">
    <property type="entry name" value="Thioredoxin-like"/>
    <property type="match status" value="1"/>
</dbReference>
<proteinExistence type="predicted"/>
<dbReference type="OrthoDB" id="9815205at2"/>
<evidence type="ECO:0000313" key="3">
    <source>
        <dbReference type="EMBL" id="SFB59914.1"/>
    </source>
</evidence>
<feature type="signal peptide" evidence="1">
    <location>
        <begin position="1"/>
        <end position="21"/>
    </location>
</feature>
<dbReference type="InterPro" id="IPR013766">
    <property type="entry name" value="Thioredoxin_domain"/>
</dbReference>
<evidence type="ECO:0000313" key="4">
    <source>
        <dbReference type="Proteomes" id="UP000198790"/>
    </source>
</evidence>
<dbReference type="STRING" id="237018.SAMN04489723_1284"/>
<evidence type="ECO:0000256" key="1">
    <source>
        <dbReference type="SAM" id="SignalP"/>
    </source>
</evidence>
<feature type="domain" description="Thioredoxin" evidence="2">
    <location>
        <begin position="401"/>
        <end position="543"/>
    </location>
</feature>
<dbReference type="EMBL" id="FOKK01000028">
    <property type="protein sequence ID" value="SFB59914.1"/>
    <property type="molecule type" value="Genomic_DNA"/>
</dbReference>
<dbReference type="InterPro" id="IPR050553">
    <property type="entry name" value="Thioredoxin_ResA/DsbE_sf"/>
</dbReference>
<reference evidence="3 4" key="1">
    <citation type="submission" date="2016-10" db="EMBL/GenBank/DDBJ databases">
        <authorList>
            <person name="de Groot N.N."/>
        </authorList>
    </citation>
    <scope>NUCLEOTIDE SEQUENCE [LARGE SCALE GENOMIC DNA]</scope>
    <source>
        <strain evidence="3 4">DSM 23399</strain>
    </source>
</reference>
<dbReference type="PROSITE" id="PS51352">
    <property type="entry name" value="THIOREDOXIN_2"/>
    <property type="match status" value="1"/>
</dbReference>